<keyword evidence="3" id="KW-1185">Reference proteome</keyword>
<dbReference type="GO" id="GO:0005975">
    <property type="term" value="P:carbohydrate metabolic process"/>
    <property type="evidence" value="ECO:0007669"/>
    <property type="project" value="InterPro"/>
</dbReference>
<reference evidence="2" key="1">
    <citation type="journal article" date="2014" name="Int. J. Syst. Evol. Microbiol.">
        <title>Complete genome sequence of Corynebacterium casei LMG S-19264T (=DSM 44701T), isolated from a smear-ripened cheese.</title>
        <authorList>
            <consortium name="US DOE Joint Genome Institute (JGI-PGF)"/>
            <person name="Walter F."/>
            <person name="Albersmeier A."/>
            <person name="Kalinowski J."/>
            <person name="Ruckert C."/>
        </authorList>
    </citation>
    <scope>NUCLEOTIDE SEQUENCE</scope>
    <source>
        <strain evidence="2">CGMCC 4.7430</strain>
    </source>
</reference>
<dbReference type="Pfam" id="PF03033">
    <property type="entry name" value="Glyco_transf_28"/>
    <property type="match status" value="1"/>
</dbReference>
<dbReference type="GO" id="GO:0016758">
    <property type="term" value="F:hexosyltransferase activity"/>
    <property type="evidence" value="ECO:0007669"/>
    <property type="project" value="InterPro"/>
</dbReference>
<dbReference type="Proteomes" id="UP000660745">
    <property type="component" value="Unassembled WGS sequence"/>
</dbReference>
<dbReference type="RefSeq" id="WP_189139678.1">
    <property type="nucleotide sequence ID" value="NZ_BMNK01000005.1"/>
</dbReference>
<comment type="caution">
    <text evidence="2">The sequence shown here is derived from an EMBL/GenBank/DDBJ whole genome shotgun (WGS) entry which is preliminary data.</text>
</comment>
<feature type="domain" description="Glycosyltransferase family 28 N-terminal" evidence="1">
    <location>
        <begin position="4"/>
        <end position="49"/>
    </location>
</feature>
<accession>A0A918A5M4</accession>
<dbReference type="Gene3D" id="3.40.50.2000">
    <property type="entry name" value="Glycogen Phosphorylase B"/>
    <property type="match status" value="1"/>
</dbReference>
<protein>
    <recommendedName>
        <fullName evidence="1">Glycosyltransferase family 28 N-terminal domain-containing protein</fullName>
    </recommendedName>
</protein>
<sequence>MRPLLITVGSRGDVQPYLALAAGLRAAGHRPLVAAPRRLRSLAARHGIEDVTDSG</sequence>
<evidence type="ECO:0000313" key="2">
    <source>
        <dbReference type="EMBL" id="GGP07412.1"/>
    </source>
</evidence>
<evidence type="ECO:0000313" key="3">
    <source>
        <dbReference type="Proteomes" id="UP000660745"/>
    </source>
</evidence>
<proteinExistence type="predicted"/>
<gene>
    <name evidence="2" type="ORF">GCM10012278_35080</name>
</gene>
<dbReference type="GO" id="GO:1901137">
    <property type="term" value="P:carbohydrate derivative biosynthetic process"/>
    <property type="evidence" value="ECO:0007669"/>
    <property type="project" value="UniProtKB-ARBA"/>
</dbReference>
<organism evidence="2 3">
    <name type="scientific">Nonomuraea glycinis</name>
    <dbReference type="NCBI Taxonomy" id="2047744"/>
    <lineage>
        <taxon>Bacteria</taxon>
        <taxon>Bacillati</taxon>
        <taxon>Actinomycetota</taxon>
        <taxon>Actinomycetes</taxon>
        <taxon>Streptosporangiales</taxon>
        <taxon>Streptosporangiaceae</taxon>
        <taxon>Nonomuraea</taxon>
    </lineage>
</organism>
<dbReference type="SUPFAM" id="SSF53756">
    <property type="entry name" value="UDP-Glycosyltransferase/glycogen phosphorylase"/>
    <property type="match status" value="1"/>
</dbReference>
<name>A0A918A5M4_9ACTN</name>
<dbReference type="EMBL" id="BMNK01000005">
    <property type="protein sequence ID" value="GGP07412.1"/>
    <property type="molecule type" value="Genomic_DNA"/>
</dbReference>
<dbReference type="AlphaFoldDB" id="A0A918A5M4"/>
<reference evidence="2" key="2">
    <citation type="submission" date="2020-09" db="EMBL/GenBank/DDBJ databases">
        <authorList>
            <person name="Sun Q."/>
            <person name="Zhou Y."/>
        </authorList>
    </citation>
    <scope>NUCLEOTIDE SEQUENCE</scope>
    <source>
        <strain evidence="2">CGMCC 4.7430</strain>
    </source>
</reference>
<dbReference type="InterPro" id="IPR004276">
    <property type="entry name" value="GlycoTrans_28_N"/>
</dbReference>
<evidence type="ECO:0000259" key="1">
    <source>
        <dbReference type="Pfam" id="PF03033"/>
    </source>
</evidence>